<dbReference type="EMBL" id="JAVFHQ010000035">
    <property type="protein sequence ID" value="KAK4543067.1"/>
    <property type="molecule type" value="Genomic_DNA"/>
</dbReference>
<organism evidence="2 3">
    <name type="scientific">Oleoguttula mirabilis</name>
    <dbReference type="NCBI Taxonomy" id="1507867"/>
    <lineage>
        <taxon>Eukaryota</taxon>
        <taxon>Fungi</taxon>
        <taxon>Dikarya</taxon>
        <taxon>Ascomycota</taxon>
        <taxon>Pezizomycotina</taxon>
        <taxon>Dothideomycetes</taxon>
        <taxon>Dothideomycetidae</taxon>
        <taxon>Mycosphaerellales</taxon>
        <taxon>Teratosphaeriaceae</taxon>
        <taxon>Oleoguttula</taxon>
    </lineage>
</organism>
<evidence type="ECO:0000313" key="2">
    <source>
        <dbReference type="EMBL" id="KAK4543067.1"/>
    </source>
</evidence>
<feature type="region of interest" description="Disordered" evidence="1">
    <location>
        <begin position="736"/>
        <end position="775"/>
    </location>
</feature>
<name>A0AAV9JE87_9PEZI</name>
<protein>
    <submittedName>
        <fullName evidence="2">Uncharacterized protein</fullName>
    </submittedName>
</protein>
<reference evidence="2 3" key="1">
    <citation type="submission" date="2021-11" db="EMBL/GenBank/DDBJ databases">
        <title>Black yeast isolated from Biological Soil Crust.</title>
        <authorList>
            <person name="Kurbessoian T."/>
        </authorList>
    </citation>
    <scope>NUCLEOTIDE SEQUENCE [LARGE SCALE GENOMIC DNA]</scope>
    <source>
        <strain evidence="2 3">CCFEE 5522</strain>
    </source>
</reference>
<dbReference type="AlphaFoldDB" id="A0AAV9JE87"/>
<accession>A0AAV9JE87</accession>
<proteinExistence type="predicted"/>
<evidence type="ECO:0000256" key="1">
    <source>
        <dbReference type="SAM" id="MobiDB-lite"/>
    </source>
</evidence>
<sequence>MQPAPAPSTAMPLQYTQPMACLFDKMKGRKVDLTLRVTQLLPATDLHDDAAVHTFGVNDTVAMLGYDEAKAVAEVEADGMHYAATLADIDAATMPTADVLAHEWSGGCNGLYTSALARPQAFATARPTQAESVRPTYDIEEVRVATATTSMFRVDGMVRTLHPGNILDVLEDDDTGLSVIRNADRECFAMPAGFLPGLSSSMTMKYASQAGYRQYIDLTQRCTDVQKLYLVREELKAIGGHRIKVLAKGGQKLLMYRTSQDGFVWFRNGDGQSFCMAAAKVDRYMLEIDTKSQALSSSKLRQTGVPSAHLPVEQPPWEGHTHHNPAVYEAPEPSPEQTHPVFDLPRTEHGLPLPPVGYVFPLAAPTQPPICEFGHYGFASPADWTRALSLGFIEGSRGAGFGPCNAYVHLYMINYRRKFWFGRNAVDPLELAVYTGTDEFWLGKPGADGSMLDRFKSGRNYSDLPAPTEQQVEAQMNKRQGYGAQPVQISGPEPFLDQPNEQAARSLLLHACDRQSKLGYPMANSFPVDGEKPLLMRTAIHSAFVNCGFQEDLHPIMYQLAKIKGMATPWFVSRPGPQLNADGEPRWTTVNSQRGGTGVLKEVMLEDLPFMPTAIDVDEYWAQLNALHDLGAEWDQIVARMNEGTRQSTNYHQNHCHRMRPELGILPKLHSGDRSQAKIAVAVCEGKVTALTLDQLQHNCGRGRIPGLIVAGYSKDDMLPGNVRNWIDFKHEKHPTQRGRDVRTTQTFQRAQADQDRRAQVTTLQSPGYENAAVL</sequence>
<comment type="caution">
    <text evidence="2">The sequence shown here is derived from an EMBL/GenBank/DDBJ whole genome shotgun (WGS) entry which is preliminary data.</text>
</comment>
<keyword evidence="3" id="KW-1185">Reference proteome</keyword>
<dbReference type="Proteomes" id="UP001324427">
    <property type="component" value="Unassembled WGS sequence"/>
</dbReference>
<gene>
    <name evidence="2" type="ORF">LTR36_005844</name>
</gene>
<evidence type="ECO:0000313" key="3">
    <source>
        <dbReference type="Proteomes" id="UP001324427"/>
    </source>
</evidence>